<dbReference type="NCBIfam" id="TIGR04131">
    <property type="entry name" value="Bac_Flav_CTERM"/>
    <property type="match status" value="1"/>
</dbReference>
<dbReference type="Pfam" id="PF19081">
    <property type="entry name" value="Ig_7"/>
    <property type="match status" value="3"/>
</dbReference>
<organism evidence="3 4">
    <name type="scientific">Flavobacterium muglaense</name>
    <dbReference type="NCBI Taxonomy" id="2764716"/>
    <lineage>
        <taxon>Bacteria</taxon>
        <taxon>Pseudomonadati</taxon>
        <taxon>Bacteroidota</taxon>
        <taxon>Flavobacteriia</taxon>
        <taxon>Flavobacteriales</taxon>
        <taxon>Flavobacteriaceae</taxon>
        <taxon>Flavobacterium</taxon>
    </lineage>
</organism>
<dbReference type="EMBL" id="JACRUL010000006">
    <property type="protein sequence ID" value="MBC5843731.1"/>
    <property type="molecule type" value="Genomic_DNA"/>
</dbReference>
<feature type="chain" id="PRO_5037472272" evidence="1">
    <location>
        <begin position="24"/>
        <end position="797"/>
    </location>
</feature>
<feature type="domain" description="C-type lectin" evidence="2">
    <location>
        <begin position="164"/>
        <end position="293"/>
    </location>
</feature>
<evidence type="ECO:0000259" key="2">
    <source>
        <dbReference type="PROSITE" id="PS50041"/>
    </source>
</evidence>
<dbReference type="AlphaFoldDB" id="A0A923SEP2"/>
<evidence type="ECO:0000313" key="4">
    <source>
        <dbReference type="Proteomes" id="UP000641454"/>
    </source>
</evidence>
<dbReference type="PROSITE" id="PS50041">
    <property type="entry name" value="C_TYPE_LECTIN_2"/>
    <property type="match status" value="1"/>
</dbReference>
<evidence type="ECO:0000313" key="3">
    <source>
        <dbReference type="EMBL" id="MBC5843731.1"/>
    </source>
</evidence>
<sequence length="797" mass="84573">MGINNLFKIVLAFAFLSSNHNFANSSNPKTEKNKPLFANVAPIITATGNQVYCPQSSLKIVTTVSITDPDDTNTDAIYIQISNGYLNGQDQLTLSNPSLHATISASWNASEGKLKLSSPTPGTTIPYTDFIAAIKDVVFTNSSSSPSGIRDFSISIGQANYLPSNGHYYQFVSNLGIGWNNAKNAAAASNYYGLQGYLATITSADEAKISGEQAAGAGWIGGSDAATEGVWKWVTGPEGLANGGNGTIFWNGLANGSTPNYANWNTNEPNQSGDEDYAHITAPGVGITGAWNDLKETGDASGNYQPKGYIVEYGGMAGDPILQISTSTRITIPRIESTIAGSVCNSGNVSLQATASNGAVYWYDSTTAASPIFTGSSFTTPILNTTTTYYVDATNNNCPSTPRTAVVATVHTLPTITATSPGAICDSGTTTLGAVASAGSINWYDVPSGGTSLATGTSFTTPIISSTTTYFVDATANGCTTAARTAITATVNSAPTITATTPAARCDSGTVTLSAIASAGTINWYEDSTTGTTLFSGNTFTTPTINATTTYYAEAAVNNCSSARIAVTATTYPITTTTEEVVLCLGETIILDAGIANRTYLWAPGGETTQTITASTTGNYTVTIGAPAVASCDSKKEIKVIEHPKPIINNITVNENAITIALDNPQSYYEYSVNGIDFQSLNQFSYLPSGQYTAFVRENNGCNLIMQDFTIFSISKFFTPNNDGYNDFWKIPEMVNYPNSKAQVYDRYGKFIIELNTLNFSWDGKLNGKNLPSDDYWYRLKLEDSKPELKGHFSLKR</sequence>
<reference evidence="3 4" key="1">
    <citation type="submission" date="2020-08" db="EMBL/GenBank/DDBJ databases">
        <title>Description of novel Flavobacterium F-392 isolate.</title>
        <authorList>
            <person name="Saticioglu I.B."/>
            <person name="Duman M."/>
            <person name="Altun S."/>
        </authorList>
    </citation>
    <scope>NUCLEOTIDE SEQUENCE [LARGE SCALE GENOMIC DNA]</scope>
    <source>
        <strain evidence="3 4">F-392</strain>
    </source>
</reference>
<name>A0A923SEP2_9FLAO</name>
<dbReference type="RefSeq" id="WP_187017400.1">
    <property type="nucleotide sequence ID" value="NZ_JACRUK010000006.1"/>
</dbReference>
<dbReference type="Proteomes" id="UP000641454">
    <property type="component" value="Unassembled WGS sequence"/>
</dbReference>
<evidence type="ECO:0000256" key="1">
    <source>
        <dbReference type="SAM" id="SignalP"/>
    </source>
</evidence>
<dbReference type="InterPro" id="IPR001304">
    <property type="entry name" value="C-type_lectin-like"/>
</dbReference>
<proteinExistence type="predicted"/>
<accession>A0A923SEP2</accession>
<protein>
    <submittedName>
        <fullName evidence="3">T9SS type B sorting domain-containing protein</fullName>
    </submittedName>
</protein>
<keyword evidence="1" id="KW-0732">Signal</keyword>
<dbReference type="Pfam" id="PF13585">
    <property type="entry name" value="CHU_C"/>
    <property type="match status" value="1"/>
</dbReference>
<feature type="signal peptide" evidence="1">
    <location>
        <begin position="1"/>
        <end position="23"/>
    </location>
</feature>
<comment type="caution">
    <text evidence="3">The sequence shown here is derived from an EMBL/GenBank/DDBJ whole genome shotgun (WGS) entry which is preliminary data.</text>
</comment>
<dbReference type="InterPro" id="IPR026341">
    <property type="entry name" value="T9SS_type_B"/>
</dbReference>
<gene>
    <name evidence="3" type="ORF">H8R25_04670</name>
</gene>
<dbReference type="SUPFAM" id="SSF56436">
    <property type="entry name" value="C-type lectin-like"/>
    <property type="match status" value="1"/>
</dbReference>
<dbReference type="InterPro" id="IPR016186">
    <property type="entry name" value="C-type_lectin-like/link_sf"/>
</dbReference>
<dbReference type="Gene3D" id="3.10.100.10">
    <property type="entry name" value="Mannose-Binding Protein A, subunit A"/>
    <property type="match status" value="1"/>
</dbReference>
<dbReference type="InterPro" id="IPR016187">
    <property type="entry name" value="CTDL_fold"/>
</dbReference>
<dbReference type="InterPro" id="IPR044023">
    <property type="entry name" value="Ig_7"/>
</dbReference>
<keyword evidence="4" id="KW-1185">Reference proteome</keyword>